<keyword evidence="12" id="KW-0963">Cytoplasm</keyword>
<dbReference type="InterPro" id="IPR040992">
    <property type="entry name" value="XRN1_D1"/>
</dbReference>
<dbReference type="Pfam" id="PF18129">
    <property type="entry name" value="SH3_12"/>
    <property type="match status" value="1"/>
</dbReference>
<dbReference type="GO" id="GO:0005634">
    <property type="term" value="C:nucleus"/>
    <property type="evidence" value="ECO:0007669"/>
    <property type="project" value="UniProtKB-SubCell"/>
</dbReference>
<dbReference type="Proteomes" id="UP000694920">
    <property type="component" value="Unplaced"/>
</dbReference>
<evidence type="ECO:0000259" key="14">
    <source>
        <dbReference type="Pfam" id="PF03159"/>
    </source>
</evidence>
<evidence type="ECO:0000313" key="20">
    <source>
        <dbReference type="RefSeq" id="XP_015607829.1"/>
    </source>
</evidence>
<dbReference type="GO" id="GO:0000956">
    <property type="term" value="P:nuclear-transcribed mRNA catabolic process"/>
    <property type="evidence" value="ECO:0007669"/>
    <property type="project" value="InterPro"/>
</dbReference>
<evidence type="ECO:0000259" key="17">
    <source>
        <dbReference type="Pfam" id="PF18332"/>
    </source>
</evidence>
<dbReference type="PIRSF" id="PIRSF006743">
    <property type="entry name" value="Exonuclease_Xnr1"/>
    <property type="match status" value="1"/>
</dbReference>
<keyword evidence="4" id="KW-0507">mRNA processing</keyword>
<evidence type="ECO:0000256" key="4">
    <source>
        <dbReference type="ARBA" id="ARBA00022664"/>
    </source>
</evidence>
<dbReference type="GO" id="GO:0006353">
    <property type="term" value="P:DNA-templated transcription termination"/>
    <property type="evidence" value="ECO:0007669"/>
    <property type="project" value="UniProtKB-KW"/>
</dbReference>
<evidence type="ECO:0000256" key="6">
    <source>
        <dbReference type="ARBA" id="ARBA00022801"/>
    </source>
</evidence>
<dbReference type="InterPro" id="IPR041412">
    <property type="entry name" value="Xrn1_helical"/>
</dbReference>
<dbReference type="InterPro" id="IPR047007">
    <property type="entry name" value="XRN1_D1_sf"/>
</dbReference>
<feature type="region of interest" description="Disordered" evidence="13">
    <location>
        <begin position="1579"/>
        <end position="1665"/>
    </location>
</feature>
<evidence type="ECO:0000256" key="10">
    <source>
        <dbReference type="ARBA" id="ARBA00023242"/>
    </source>
</evidence>
<feature type="domain" description="Exoribonuclease Xrn1 D2/D3" evidence="18">
    <location>
        <begin position="841"/>
        <end position="1054"/>
    </location>
</feature>
<dbReference type="InterPro" id="IPR004859">
    <property type="entry name" value="Xrn1_N"/>
</dbReference>
<dbReference type="GO" id="GO:0006397">
    <property type="term" value="P:mRNA processing"/>
    <property type="evidence" value="ECO:0007669"/>
    <property type="project" value="UniProtKB-KW"/>
</dbReference>
<name>A0AAJ7CDD7_CEPCN</name>
<evidence type="ECO:0000256" key="9">
    <source>
        <dbReference type="ARBA" id="ARBA00023163"/>
    </source>
</evidence>
<dbReference type="InterPro" id="IPR041106">
    <property type="entry name" value="XRN1_D2_D3"/>
</dbReference>
<keyword evidence="19" id="KW-1185">Reference proteome</keyword>
<dbReference type="Gene3D" id="2.30.30.750">
    <property type="match status" value="1"/>
</dbReference>
<keyword evidence="9" id="KW-0804">Transcription</keyword>
<evidence type="ECO:0000256" key="12">
    <source>
        <dbReference type="PIRNR" id="PIRNR006743"/>
    </source>
</evidence>
<dbReference type="GO" id="GO:0006364">
    <property type="term" value="P:rRNA processing"/>
    <property type="evidence" value="ECO:0007669"/>
    <property type="project" value="UniProtKB-KW"/>
</dbReference>
<evidence type="ECO:0000256" key="7">
    <source>
        <dbReference type="ARBA" id="ARBA00022839"/>
    </source>
</evidence>
<feature type="compositionally biased region" description="Polar residues" evidence="13">
    <location>
        <begin position="1248"/>
        <end position="1266"/>
    </location>
</feature>
<dbReference type="InterPro" id="IPR027073">
    <property type="entry name" value="5_3_exoribonuclease"/>
</dbReference>
<comment type="similarity">
    <text evidence="11 12">Belongs to the 5'-3' exonuclease family.</text>
</comment>
<dbReference type="GO" id="GO:0003723">
    <property type="term" value="F:RNA binding"/>
    <property type="evidence" value="ECO:0007669"/>
    <property type="project" value="UniProtKB-KW"/>
</dbReference>
<evidence type="ECO:0000259" key="15">
    <source>
        <dbReference type="Pfam" id="PF17846"/>
    </source>
</evidence>
<evidence type="ECO:0000256" key="5">
    <source>
        <dbReference type="ARBA" id="ARBA00022722"/>
    </source>
</evidence>
<dbReference type="Gene3D" id="2.170.260.40">
    <property type="match status" value="1"/>
</dbReference>
<feature type="domain" description="5'-3' exoribonuclease 1 D1" evidence="17">
    <location>
        <begin position="647"/>
        <end position="831"/>
    </location>
</feature>
<evidence type="ECO:0000256" key="8">
    <source>
        <dbReference type="ARBA" id="ARBA00023015"/>
    </source>
</evidence>
<keyword evidence="7 12" id="KW-0269">Exonuclease</keyword>
<gene>
    <name evidence="20" type="primary">LOC107273811</name>
</gene>
<evidence type="ECO:0000256" key="1">
    <source>
        <dbReference type="ARBA" id="ARBA00004123"/>
    </source>
</evidence>
<feature type="region of interest" description="Disordered" evidence="13">
    <location>
        <begin position="1495"/>
        <end position="1563"/>
    </location>
</feature>
<feature type="domain" description="Xrn1 N-terminal" evidence="14">
    <location>
        <begin position="1"/>
        <end position="227"/>
    </location>
</feature>
<keyword evidence="8" id="KW-0805">Transcription regulation</keyword>
<dbReference type="Pfam" id="PF03159">
    <property type="entry name" value="XRN_N"/>
    <property type="match status" value="1"/>
</dbReference>
<dbReference type="CDD" id="cd18673">
    <property type="entry name" value="PIN_XRN1-2-like"/>
    <property type="match status" value="1"/>
</dbReference>
<dbReference type="EC" id="3.1.13.-" evidence="12"/>
<dbReference type="FunFam" id="3.40.50.12390:FF:000004">
    <property type="entry name" value="5'-3' exoribonuclease 1"/>
    <property type="match status" value="1"/>
</dbReference>
<feature type="region of interest" description="Disordered" evidence="13">
    <location>
        <begin position="1233"/>
        <end position="1279"/>
    </location>
</feature>
<protein>
    <recommendedName>
        <fullName evidence="12">5'-3' exoribonuclease 1</fullName>
        <ecNumber evidence="12">3.1.13.-</ecNumber>
    </recommendedName>
</protein>
<dbReference type="Gene3D" id="1.25.40.1050">
    <property type="match status" value="1"/>
</dbReference>
<dbReference type="Pfam" id="PF18332">
    <property type="entry name" value="XRN1_D1"/>
    <property type="match status" value="1"/>
</dbReference>
<feature type="compositionally biased region" description="Pro residues" evidence="13">
    <location>
        <begin position="1526"/>
        <end position="1546"/>
    </location>
</feature>
<feature type="region of interest" description="Disordered" evidence="13">
    <location>
        <begin position="369"/>
        <end position="396"/>
    </location>
</feature>
<dbReference type="Gene3D" id="3.40.50.12390">
    <property type="match status" value="2"/>
</dbReference>
<comment type="subcellular location">
    <subcellularLocation>
        <location evidence="12">Cytoplasm</location>
    </subcellularLocation>
    <subcellularLocation>
        <location evidence="1">Nucleus</location>
    </subcellularLocation>
</comment>
<feature type="domain" description="Xrn1 helical" evidence="15">
    <location>
        <begin position="272"/>
        <end position="613"/>
    </location>
</feature>
<evidence type="ECO:0000256" key="13">
    <source>
        <dbReference type="SAM" id="MobiDB-lite"/>
    </source>
</evidence>
<dbReference type="CTD" id="32935"/>
<evidence type="ECO:0000259" key="16">
    <source>
        <dbReference type="Pfam" id="PF18129"/>
    </source>
</evidence>
<dbReference type="GO" id="GO:0004534">
    <property type="term" value="F:5'-3' RNA exonuclease activity"/>
    <property type="evidence" value="ECO:0007669"/>
    <property type="project" value="TreeGrafter"/>
</dbReference>
<dbReference type="Pfam" id="PF17846">
    <property type="entry name" value="XRN_M"/>
    <property type="match status" value="1"/>
</dbReference>
<evidence type="ECO:0000256" key="11">
    <source>
        <dbReference type="ARBA" id="ARBA00038299"/>
    </source>
</evidence>
<dbReference type="GO" id="GO:0016075">
    <property type="term" value="P:rRNA catabolic process"/>
    <property type="evidence" value="ECO:0007669"/>
    <property type="project" value="TreeGrafter"/>
</dbReference>
<feature type="domain" description="5'-3' exoribonuclease 1 SH3-like" evidence="16">
    <location>
        <begin position="1086"/>
        <end position="1156"/>
    </location>
</feature>
<dbReference type="Pfam" id="PF18334">
    <property type="entry name" value="XRN1_D2_D3"/>
    <property type="match status" value="1"/>
</dbReference>
<feature type="compositionally biased region" description="Basic residues" evidence="13">
    <location>
        <begin position="1637"/>
        <end position="1648"/>
    </location>
</feature>
<keyword evidence="6 12" id="KW-0378">Hydrolase</keyword>
<dbReference type="FunFam" id="1.25.40.1050:FF:000001">
    <property type="entry name" value="5'-3' exoribonuclease 1"/>
    <property type="match status" value="1"/>
</dbReference>
<accession>A0AAJ7CDD7</accession>
<evidence type="ECO:0000313" key="19">
    <source>
        <dbReference type="Proteomes" id="UP000694920"/>
    </source>
</evidence>
<dbReference type="PANTHER" id="PTHR12341:SF7">
    <property type="entry name" value="5'-3' EXORIBONUCLEASE 1"/>
    <property type="match status" value="1"/>
</dbReference>
<keyword evidence="10" id="KW-0539">Nucleus</keyword>
<organism evidence="19 20">
    <name type="scientific">Cephus cinctus</name>
    <name type="common">Wheat stem sawfly</name>
    <dbReference type="NCBI Taxonomy" id="211228"/>
    <lineage>
        <taxon>Eukaryota</taxon>
        <taxon>Metazoa</taxon>
        <taxon>Ecdysozoa</taxon>
        <taxon>Arthropoda</taxon>
        <taxon>Hexapoda</taxon>
        <taxon>Insecta</taxon>
        <taxon>Pterygota</taxon>
        <taxon>Neoptera</taxon>
        <taxon>Endopterygota</taxon>
        <taxon>Hymenoptera</taxon>
        <taxon>Cephoidea</taxon>
        <taxon>Cephidae</taxon>
        <taxon>Cephus</taxon>
    </lineage>
</organism>
<keyword evidence="12" id="KW-0694">RNA-binding</keyword>
<feature type="region of interest" description="Disordered" evidence="13">
    <location>
        <begin position="1340"/>
        <end position="1370"/>
    </location>
</feature>
<dbReference type="InterPro" id="IPR016494">
    <property type="entry name" value="5_3_exoribonuclease_1"/>
</dbReference>
<dbReference type="RefSeq" id="XP_015607829.1">
    <property type="nucleotide sequence ID" value="XM_015752343.2"/>
</dbReference>
<dbReference type="GeneID" id="107273811"/>
<feature type="compositionally biased region" description="Basic and acidic residues" evidence="13">
    <location>
        <begin position="369"/>
        <end position="381"/>
    </location>
</feature>
<reference evidence="20" key="1">
    <citation type="submission" date="2025-08" db="UniProtKB">
        <authorList>
            <consortium name="RefSeq"/>
        </authorList>
    </citation>
    <scope>IDENTIFICATION</scope>
</reference>
<dbReference type="KEGG" id="ccin:107273811"/>
<keyword evidence="3" id="KW-0698">rRNA processing</keyword>
<dbReference type="PANTHER" id="PTHR12341">
    <property type="entry name" value="5'-&gt;3' EXORIBONUCLEASE"/>
    <property type="match status" value="1"/>
</dbReference>
<feature type="compositionally biased region" description="Basic and acidic residues" evidence="13">
    <location>
        <begin position="1595"/>
        <end position="1628"/>
    </location>
</feature>
<proteinExistence type="inferred from homology"/>
<dbReference type="InterPro" id="IPR041385">
    <property type="entry name" value="SH3_12"/>
</dbReference>
<evidence type="ECO:0000256" key="2">
    <source>
        <dbReference type="ARBA" id="ARBA00022472"/>
    </source>
</evidence>
<dbReference type="GO" id="GO:0005737">
    <property type="term" value="C:cytoplasm"/>
    <property type="evidence" value="ECO:0007669"/>
    <property type="project" value="UniProtKB-SubCell"/>
</dbReference>
<dbReference type="FunFam" id="3.40.50.12390:FF:000005">
    <property type="entry name" value="5'-3' exoribonuclease 2"/>
    <property type="match status" value="1"/>
</dbReference>
<sequence length="1665" mass="189495">MGVPKFFRYISERYPCLSESLKEYQIPEFDNLYLDMNGIIHVCSHPNDEDVHFRISEEKIIKDIFHYIEILFSIIKPQKLFFMAVDGVAPRAKMNQQRGRRFRSAKEAETAEARAKARGEHLPLEERFDSNCITPGTVFMAKLHEQLKYFVSYKITTDKYWRKCKVILSGHETPGEGEHKIMDYIRYMKSMPDYDSNTRHCLYGLDADLIMLGLCTHEPHFCLLREEVKFGKNAKRATTAEETKFCILHLSIMRDYLEHEFSSLKTKLKFPFDLEKIIDDWVLMGFLVGNDFIPNLPNLHITNGALPVLYNVYIELLPTLDGYINEAGTLNMERFEKFMEKLSSIDVQQFNEHNANLKYFEAKTGRRPNEYERTSYKKPDNSPEENTTPKKASNKDLEALIKSTNDMLLGYSDEDESLEVGEDSDSDTCNIEFVQHKRDYYMNKLEYENVDEAVLRSQAEGYVRAIQWNLHYYYDGCCSWSWYYPHHYAPYISDIKDFKDLKLEFDLGTPFKPFEQLLAVLPAASRKLLPEPYQKLMIDENSTIIDYYPNDFKTDLNGKKQEWEAVVLIPFIDEKRLLSAMESCNKLLTPEEQKRNSHGPMCIYSYVTQSRGEYSAPEYFPTFINHADCTLVYREDITVSKENIVKGLCPGVTLGTHFPGFPTLQFIKHTSILEKAKVKVFEQSARGESIILCIDPVKVPKIQDFANEYLGKSVFVHWPRLTEARIVAVSDNETKIALPNFQARNMGNEADIKRIHIGEYSVQKKHIAETYKMRMGIEIGETQLLVYACPIIGRRYVFGSQGKMTLEKQWSEYPLAYAYQCIVKDIQVFNPSFVQFTNVKDIFTPKSICIMLGHPHYGAMGEVIEPGMDLKTGRVKVAMAIEQEPDLNDCRKSWAESKLRYMVGSVAAQRLGISSHLLSRITGTIYVMQEAMGDQTPKFNIGLNLKFSKRNEEIPGYTKKENGQWLYSIKSVELIRSYMQKCPDLFEKLAQNVMNDIFHETDLFPEGSGTLNEIVAWLKEQPYYSVESRPCGTESLDQELVKNIEKILDSSTESLGSKTLVMQVKPHLLYKPGLNSGSIVPDSTSQHHLCDRIIVVRESFTVPLGNKGIIVGLYKAEKPSDNTYDVIFDKPFVGGLKIYSCSPNRGYRLSSTDFINISHGLRVENVKTGKGNPAPVETTLSWRQNSNAQNQARANQSSAFASFNTYVPPCFKGNQQTAQQTQSSGRVNKKIMEQPYQKNSTTKKKILQPSSSQNTPRTLPNSNAQPSEVDRPSVQKLSSQSATEYQAVWNELQMLQKSNDVSLKPDLIQKPQLHPPAGTNTNLSQDQSAFLKAVLKISDENSRNSSPAQSVTKPSKPAFPPPPKTSDAPPLVQQLFDQARAAGNKKTEVSYCSQLLTYFQVRSMGMPRYNYVTNKETHLIFAQIILPDMRVFTGELCPTSELAAETAALKVITELELDKFPKPNMNILAAPPRQWYTNSRPMSVRPPNVRPMVSPYGSPQIPANAQNPFMPGFTWNPKMLQNPGYLPMPPHPQTRPQQRPPHPAPSSPSSSMNWRSESKQEQKKIAPFVPLQAQKLTRIHQKSAPKGSAQVNKDSGSKVQDDKKHKESSAKEPKEEKVSNNERKEAHAQKTPQNQHKSQKSGKERRSRIAANFGTPPSSNGGGPQ</sequence>
<keyword evidence="5 12" id="KW-0540">Nuclease</keyword>
<dbReference type="InterPro" id="IPR047008">
    <property type="entry name" value="XRN1_SH3_sf"/>
</dbReference>
<evidence type="ECO:0000256" key="3">
    <source>
        <dbReference type="ARBA" id="ARBA00022552"/>
    </source>
</evidence>
<evidence type="ECO:0000259" key="18">
    <source>
        <dbReference type="Pfam" id="PF18334"/>
    </source>
</evidence>
<keyword evidence="2" id="KW-0806">Transcription termination</keyword>